<dbReference type="InterPro" id="IPR006142">
    <property type="entry name" value="INTEIN"/>
</dbReference>
<feature type="domain" description="DOD-type homing endonuclease" evidence="1">
    <location>
        <begin position="10"/>
        <end position="170"/>
    </location>
</feature>
<dbReference type="EMBL" id="JACQPB010000034">
    <property type="protein sequence ID" value="MBI4210402.1"/>
    <property type="molecule type" value="Genomic_DNA"/>
</dbReference>
<dbReference type="GO" id="GO:0016539">
    <property type="term" value="P:intein-mediated protein splicing"/>
    <property type="evidence" value="ECO:0007669"/>
    <property type="project" value="InterPro"/>
</dbReference>
<dbReference type="PROSITE" id="PS50819">
    <property type="entry name" value="INTEIN_ENDONUCLEASE"/>
    <property type="match status" value="1"/>
</dbReference>
<accession>A0A8T3YKR5</accession>
<evidence type="ECO:0000313" key="2">
    <source>
        <dbReference type="EMBL" id="MBI4210402.1"/>
    </source>
</evidence>
<dbReference type="AlphaFoldDB" id="A0A8T3YKR5"/>
<comment type="caution">
    <text evidence="2">The sequence shown here is derived from an EMBL/GenBank/DDBJ whole genome shotgun (WGS) entry which is preliminary data.</text>
</comment>
<organism evidence="2 3">
    <name type="scientific">Candidatus Iainarchaeum sp</name>
    <dbReference type="NCBI Taxonomy" id="3101447"/>
    <lineage>
        <taxon>Archaea</taxon>
        <taxon>Candidatus Iainarchaeota</taxon>
        <taxon>Candidatus Iainarchaeia</taxon>
        <taxon>Candidatus Iainarchaeales</taxon>
        <taxon>Candidatus Iainarchaeaceae</taxon>
        <taxon>Candidatus Iainarchaeum</taxon>
    </lineage>
</organism>
<dbReference type="Proteomes" id="UP000732298">
    <property type="component" value="Unassembled WGS sequence"/>
</dbReference>
<evidence type="ECO:0000259" key="1">
    <source>
        <dbReference type="PROSITE" id="PS50819"/>
    </source>
</evidence>
<gene>
    <name evidence="2" type="ORF">HY544_02760</name>
</gene>
<dbReference type="Gene3D" id="3.10.28.10">
    <property type="entry name" value="Homing endonucleases"/>
    <property type="match status" value="1"/>
</dbReference>
<dbReference type="InterPro" id="IPR027434">
    <property type="entry name" value="Homing_endonucl"/>
</dbReference>
<reference evidence="2" key="1">
    <citation type="submission" date="2020-07" db="EMBL/GenBank/DDBJ databases">
        <title>Huge and variable diversity of episymbiotic CPR bacteria and DPANN archaea in groundwater ecosystems.</title>
        <authorList>
            <person name="He C.Y."/>
            <person name="Keren R."/>
            <person name="Whittaker M."/>
            <person name="Farag I.F."/>
            <person name="Doudna J."/>
            <person name="Cate J.H.D."/>
            <person name="Banfield J.F."/>
        </authorList>
    </citation>
    <scope>NUCLEOTIDE SEQUENCE</scope>
    <source>
        <strain evidence="2">NC_groundwater_1296_Ag_S-0.2um_52_80</strain>
    </source>
</reference>
<dbReference type="SUPFAM" id="SSF55608">
    <property type="entry name" value="Homing endonucleases"/>
    <property type="match status" value="1"/>
</dbReference>
<dbReference type="GO" id="GO:0004519">
    <property type="term" value="F:endonuclease activity"/>
    <property type="evidence" value="ECO:0007669"/>
    <property type="project" value="InterPro"/>
</dbReference>
<dbReference type="InterPro" id="IPR004860">
    <property type="entry name" value="LAGLIDADG_dom"/>
</dbReference>
<proteinExistence type="predicted"/>
<dbReference type="Pfam" id="PF14528">
    <property type="entry name" value="LAGLIDADG_3"/>
    <property type="match status" value="1"/>
</dbReference>
<evidence type="ECO:0000313" key="3">
    <source>
        <dbReference type="Proteomes" id="UP000732298"/>
    </source>
</evidence>
<dbReference type="PRINTS" id="PR00379">
    <property type="entry name" value="INTEIN"/>
</dbReference>
<dbReference type="InterPro" id="IPR004042">
    <property type="entry name" value="Intein_endonuc_central"/>
</dbReference>
<protein>
    <recommendedName>
        <fullName evidence="1">DOD-type homing endonuclease domain-containing protein</fullName>
    </recommendedName>
</protein>
<sequence length="216" mass="25135">MELTSELAELTGVVIGDGCLSKYFANYDKRWRYEIAFTGNNDEYAYYRDFVQPIFKSYFGVKGRLFIHKDNSTRFHVLSRKVFDFFANLGIPVGEKSHSVFIPRKIMADSELRVPCLRGVWDTDGSIYQRYSRQYKNHPKHYSNLKSMLLKMSSKAIIEDVKEGLTELSIRSSNITQDSEGAFRLYISDQAEIAKFLEKVGFRNFHHLRRLSMLPA</sequence>
<name>A0A8T3YKR5_9ARCH</name>